<evidence type="ECO:0000313" key="3">
    <source>
        <dbReference type="Proteomes" id="UP000678374"/>
    </source>
</evidence>
<dbReference type="PANTHER" id="PTHR21180">
    <property type="entry name" value="ENDONUCLEASE/EXONUCLEASE/PHOSPHATASE FAMILY DOMAIN-CONTAINING PROTEIN 1"/>
    <property type="match status" value="1"/>
</dbReference>
<dbReference type="EMBL" id="JAGQDE010000039">
    <property type="protein sequence ID" value="MBQ0961778.1"/>
    <property type="molecule type" value="Genomic_DNA"/>
</dbReference>
<name>A0A940YTX0_9BURK</name>
<sequence>MKRRHWLVGCLACPVALCAAEATLEVNQANQAELEMLPGVGPALSEAILAERRRGGPFPDWRALQRRVKGLGPATARRLSQAGLRVNGVAY</sequence>
<dbReference type="GO" id="GO:0015627">
    <property type="term" value="C:type II protein secretion system complex"/>
    <property type="evidence" value="ECO:0007669"/>
    <property type="project" value="TreeGrafter"/>
</dbReference>
<evidence type="ECO:0000313" key="2">
    <source>
        <dbReference type="EMBL" id="MBQ0961778.1"/>
    </source>
</evidence>
<feature type="chain" id="PRO_5037810837" evidence="1">
    <location>
        <begin position="20"/>
        <end position="91"/>
    </location>
</feature>
<dbReference type="AlphaFoldDB" id="A0A940YTX0"/>
<organism evidence="2 3">
    <name type="scientific">Ideonella aquatica</name>
    <dbReference type="NCBI Taxonomy" id="2824119"/>
    <lineage>
        <taxon>Bacteria</taxon>
        <taxon>Pseudomonadati</taxon>
        <taxon>Pseudomonadota</taxon>
        <taxon>Betaproteobacteria</taxon>
        <taxon>Burkholderiales</taxon>
        <taxon>Sphaerotilaceae</taxon>
        <taxon>Ideonella</taxon>
    </lineage>
</organism>
<feature type="signal peptide" evidence="1">
    <location>
        <begin position="1"/>
        <end position="19"/>
    </location>
</feature>
<dbReference type="SUPFAM" id="SSF47781">
    <property type="entry name" value="RuvA domain 2-like"/>
    <property type="match status" value="1"/>
</dbReference>
<dbReference type="Proteomes" id="UP000678374">
    <property type="component" value="Unassembled WGS sequence"/>
</dbReference>
<dbReference type="GO" id="GO:0015628">
    <property type="term" value="P:protein secretion by the type II secretion system"/>
    <property type="evidence" value="ECO:0007669"/>
    <property type="project" value="TreeGrafter"/>
</dbReference>
<reference evidence="2" key="1">
    <citation type="submission" date="2021-04" db="EMBL/GenBank/DDBJ databases">
        <title>The genome sequence of Ideonella sp. 4Y11.</title>
        <authorList>
            <person name="Liu Y."/>
        </authorList>
    </citation>
    <scope>NUCLEOTIDE SEQUENCE</scope>
    <source>
        <strain evidence="2">4Y11</strain>
    </source>
</reference>
<accession>A0A940YTX0</accession>
<dbReference type="Pfam" id="PF12836">
    <property type="entry name" value="HHH_3"/>
    <property type="match status" value="1"/>
</dbReference>
<dbReference type="Gene3D" id="1.10.150.320">
    <property type="entry name" value="Photosystem II 12 kDa extrinsic protein"/>
    <property type="match status" value="1"/>
</dbReference>
<keyword evidence="3" id="KW-1185">Reference proteome</keyword>
<gene>
    <name evidence="2" type="ORF">KAK06_22770</name>
</gene>
<dbReference type="InterPro" id="IPR010994">
    <property type="entry name" value="RuvA_2-like"/>
</dbReference>
<dbReference type="PANTHER" id="PTHR21180:SF32">
    <property type="entry name" value="ENDONUCLEASE_EXONUCLEASE_PHOSPHATASE FAMILY DOMAIN-CONTAINING PROTEIN 1"/>
    <property type="match status" value="1"/>
</dbReference>
<dbReference type="RefSeq" id="WP_210804464.1">
    <property type="nucleotide sequence ID" value="NZ_JAGQDE010000039.1"/>
</dbReference>
<keyword evidence="1" id="KW-0732">Signal</keyword>
<comment type="caution">
    <text evidence="2">The sequence shown here is derived from an EMBL/GenBank/DDBJ whole genome shotgun (WGS) entry which is preliminary data.</text>
</comment>
<dbReference type="InterPro" id="IPR051675">
    <property type="entry name" value="Endo/Exo/Phosphatase_dom_1"/>
</dbReference>
<protein>
    <submittedName>
        <fullName evidence="2">Helix-hairpin-helix domain-containing protein</fullName>
    </submittedName>
</protein>
<evidence type="ECO:0000256" key="1">
    <source>
        <dbReference type="SAM" id="SignalP"/>
    </source>
</evidence>
<proteinExistence type="predicted"/>